<dbReference type="PANTHER" id="PTHR43948">
    <property type="entry name" value="DNAJ HOMOLOG SUBFAMILY B"/>
    <property type="match status" value="1"/>
</dbReference>
<sequence>MEDYYQILRVHPNASETTIRKAYRKLALQYHPDKTGNSEELNAYFKKINEAYKVLSNAEQRKQFHLQYYALHHYEPLLNNSNEILSACKNLLKQIIQQGDYINEEAIVLNIQENILNDNNLFILKTEKNKFIQQQIQKEILQIVNKLNFINGNDLYNFLIKKFPFAEEVEKEMFLEVLKKKKQEYYWDKYKFFLALLIALLICLGIYSIT</sequence>
<dbReference type="Gene3D" id="1.10.287.110">
    <property type="entry name" value="DnaJ domain"/>
    <property type="match status" value="1"/>
</dbReference>
<dbReference type="InterPro" id="IPR001623">
    <property type="entry name" value="DnaJ_domain"/>
</dbReference>
<dbReference type="GO" id="GO:0005737">
    <property type="term" value="C:cytoplasm"/>
    <property type="evidence" value="ECO:0007669"/>
    <property type="project" value="TreeGrafter"/>
</dbReference>
<proteinExistence type="predicted"/>
<keyword evidence="1" id="KW-1133">Transmembrane helix</keyword>
<name>A0A2W7RYW2_9BACT</name>
<feature type="transmembrane region" description="Helical" evidence="1">
    <location>
        <begin position="190"/>
        <end position="209"/>
    </location>
</feature>
<accession>A0A2W7RYW2</accession>
<evidence type="ECO:0000313" key="4">
    <source>
        <dbReference type="Proteomes" id="UP000249720"/>
    </source>
</evidence>
<gene>
    <name evidence="3" type="ORF">LX80_00494</name>
</gene>
<dbReference type="OrthoDB" id="9779622at2"/>
<evidence type="ECO:0000259" key="2">
    <source>
        <dbReference type="PROSITE" id="PS50076"/>
    </source>
</evidence>
<dbReference type="RefSeq" id="WP_111293433.1">
    <property type="nucleotide sequence ID" value="NZ_QKZV01000001.1"/>
</dbReference>
<dbReference type="Proteomes" id="UP000249720">
    <property type="component" value="Unassembled WGS sequence"/>
</dbReference>
<dbReference type="GO" id="GO:0051087">
    <property type="term" value="F:protein-folding chaperone binding"/>
    <property type="evidence" value="ECO:0007669"/>
    <property type="project" value="TreeGrafter"/>
</dbReference>
<keyword evidence="1" id="KW-0812">Transmembrane</keyword>
<dbReference type="CDD" id="cd06257">
    <property type="entry name" value="DnaJ"/>
    <property type="match status" value="1"/>
</dbReference>
<evidence type="ECO:0000256" key="1">
    <source>
        <dbReference type="SAM" id="Phobius"/>
    </source>
</evidence>
<feature type="domain" description="J" evidence="2">
    <location>
        <begin position="3"/>
        <end position="69"/>
    </location>
</feature>
<dbReference type="PANTHER" id="PTHR43948:SF10">
    <property type="entry name" value="MRJ, ISOFORM E"/>
    <property type="match status" value="1"/>
</dbReference>
<dbReference type="GO" id="GO:0051082">
    <property type="term" value="F:unfolded protein binding"/>
    <property type="evidence" value="ECO:0007669"/>
    <property type="project" value="TreeGrafter"/>
</dbReference>
<evidence type="ECO:0000313" key="3">
    <source>
        <dbReference type="EMBL" id="PZX65998.1"/>
    </source>
</evidence>
<protein>
    <submittedName>
        <fullName evidence="3">DnaJ-like protein</fullName>
    </submittedName>
</protein>
<dbReference type="EMBL" id="QKZV01000001">
    <property type="protein sequence ID" value="PZX65998.1"/>
    <property type="molecule type" value="Genomic_DNA"/>
</dbReference>
<dbReference type="GO" id="GO:0044183">
    <property type="term" value="F:protein folding chaperone"/>
    <property type="evidence" value="ECO:0007669"/>
    <property type="project" value="TreeGrafter"/>
</dbReference>
<dbReference type="PROSITE" id="PS50076">
    <property type="entry name" value="DNAJ_2"/>
    <property type="match status" value="1"/>
</dbReference>
<organism evidence="3 4">
    <name type="scientific">Hydrotalea sandarakina</name>
    <dbReference type="NCBI Taxonomy" id="1004304"/>
    <lineage>
        <taxon>Bacteria</taxon>
        <taxon>Pseudomonadati</taxon>
        <taxon>Bacteroidota</taxon>
        <taxon>Chitinophagia</taxon>
        <taxon>Chitinophagales</taxon>
        <taxon>Chitinophagaceae</taxon>
        <taxon>Hydrotalea</taxon>
    </lineage>
</organism>
<keyword evidence="4" id="KW-1185">Reference proteome</keyword>
<dbReference type="Pfam" id="PF00226">
    <property type="entry name" value="DnaJ"/>
    <property type="match status" value="1"/>
</dbReference>
<dbReference type="InterPro" id="IPR036869">
    <property type="entry name" value="J_dom_sf"/>
</dbReference>
<reference evidence="3 4" key="1">
    <citation type="submission" date="2018-06" db="EMBL/GenBank/DDBJ databases">
        <title>Genomic Encyclopedia of Archaeal and Bacterial Type Strains, Phase II (KMG-II): from individual species to whole genera.</title>
        <authorList>
            <person name="Goeker M."/>
        </authorList>
    </citation>
    <scope>NUCLEOTIDE SEQUENCE [LARGE SCALE GENOMIC DNA]</scope>
    <source>
        <strain evidence="3 4">DSM 23241</strain>
    </source>
</reference>
<dbReference type="SUPFAM" id="SSF46565">
    <property type="entry name" value="Chaperone J-domain"/>
    <property type="match status" value="1"/>
</dbReference>
<dbReference type="AlphaFoldDB" id="A0A2W7RYW2"/>
<keyword evidence="1" id="KW-0472">Membrane</keyword>
<comment type="caution">
    <text evidence="3">The sequence shown here is derived from an EMBL/GenBank/DDBJ whole genome shotgun (WGS) entry which is preliminary data.</text>
</comment>
<dbReference type="PRINTS" id="PR00625">
    <property type="entry name" value="JDOMAIN"/>
</dbReference>
<dbReference type="SMART" id="SM00271">
    <property type="entry name" value="DnaJ"/>
    <property type="match status" value="1"/>
</dbReference>